<feature type="domain" description="N-acetyltransferase" evidence="1">
    <location>
        <begin position="2"/>
        <end position="156"/>
    </location>
</feature>
<gene>
    <name evidence="2" type="ORF">SAMN04487969_101287</name>
</gene>
<evidence type="ECO:0000313" key="2">
    <source>
        <dbReference type="EMBL" id="SFE14361.1"/>
    </source>
</evidence>
<accession>A0A1I1Y474</accession>
<proteinExistence type="predicted"/>
<evidence type="ECO:0000313" key="3">
    <source>
        <dbReference type="Proteomes" id="UP000183410"/>
    </source>
</evidence>
<name>A0A1I1Y474_9BACL</name>
<dbReference type="OrthoDB" id="45853at2"/>
<protein>
    <submittedName>
        <fullName evidence="2">Acetyltransferase (GNAT) family protein</fullName>
    </submittedName>
</protein>
<dbReference type="SUPFAM" id="SSF55729">
    <property type="entry name" value="Acyl-CoA N-acyltransferases (Nat)"/>
    <property type="match status" value="1"/>
</dbReference>
<keyword evidence="2" id="KW-0808">Transferase</keyword>
<dbReference type="AlphaFoldDB" id="A0A1I1Y474"/>
<keyword evidence="3" id="KW-1185">Reference proteome</keyword>
<dbReference type="RefSeq" id="WP_046230605.1">
    <property type="nucleotide sequence ID" value="NZ_FONN01000001.1"/>
</dbReference>
<reference evidence="3" key="1">
    <citation type="submission" date="2016-10" db="EMBL/GenBank/DDBJ databases">
        <authorList>
            <person name="Varghese N."/>
            <person name="Submissions S."/>
        </authorList>
    </citation>
    <scope>NUCLEOTIDE SEQUENCE [LARGE SCALE GENOMIC DNA]</scope>
    <source>
        <strain evidence="3">CGMCC 1.10223</strain>
    </source>
</reference>
<dbReference type="PROSITE" id="PS51186">
    <property type="entry name" value="GNAT"/>
    <property type="match status" value="1"/>
</dbReference>
<sequence>MYTYQSLQTSDLPMIATFPQNEDELFYMFPSAIYPLTPEQILKNLPNRLEPTVIMHGATVACYANFYKDDNKDCWLGNVIVSPDYRGKGAASFLIGTMEMIAKEKLNVTKLNLLCHNTNTRGLLFYKKLGYKPFDISLRFRPSGEHVACVHMEKHL</sequence>
<organism evidence="2 3">
    <name type="scientific">Paenibacillus algorifonticola</name>
    <dbReference type="NCBI Taxonomy" id="684063"/>
    <lineage>
        <taxon>Bacteria</taxon>
        <taxon>Bacillati</taxon>
        <taxon>Bacillota</taxon>
        <taxon>Bacilli</taxon>
        <taxon>Bacillales</taxon>
        <taxon>Paenibacillaceae</taxon>
        <taxon>Paenibacillus</taxon>
    </lineage>
</organism>
<dbReference type="CDD" id="cd04301">
    <property type="entry name" value="NAT_SF"/>
    <property type="match status" value="1"/>
</dbReference>
<dbReference type="EMBL" id="FONN01000001">
    <property type="protein sequence ID" value="SFE14361.1"/>
    <property type="molecule type" value="Genomic_DNA"/>
</dbReference>
<dbReference type="InterPro" id="IPR000182">
    <property type="entry name" value="GNAT_dom"/>
</dbReference>
<dbReference type="Proteomes" id="UP000183410">
    <property type="component" value="Unassembled WGS sequence"/>
</dbReference>
<dbReference type="Gene3D" id="3.40.630.30">
    <property type="match status" value="1"/>
</dbReference>
<dbReference type="GO" id="GO:0016747">
    <property type="term" value="F:acyltransferase activity, transferring groups other than amino-acyl groups"/>
    <property type="evidence" value="ECO:0007669"/>
    <property type="project" value="InterPro"/>
</dbReference>
<dbReference type="InterPro" id="IPR016181">
    <property type="entry name" value="Acyl_CoA_acyltransferase"/>
</dbReference>
<evidence type="ECO:0000259" key="1">
    <source>
        <dbReference type="PROSITE" id="PS51186"/>
    </source>
</evidence>
<dbReference type="Pfam" id="PF00583">
    <property type="entry name" value="Acetyltransf_1"/>
    <property type="match status" value="1"/>
</dbReference>